<accession>A0A8E2F8T2</accession>
<reference evidence="6 7" key="1">
    <citation type="journal article" date="2016" name="Nat. Commun.">
        <title>Ectomycorrhizal ecology is imprinted in the genome of the dominant symbiotic fungus Cenococcum geophilum.</title>
        <authorList>
            <consortium name="DOE Joint Genome Institute"/>
            <person name="Peter M."/>
            <person name="Kohler A."/>
            <person name="Ohm R.A."/>
            <person name="Kuo A."/>
            <person name="Krutzmann J."/>
            <person name="Morin E."/>
            <person name="Arend M."/>
            <person name="Barry K.W."/>
            <person name="Binder M."/>
            <person name="Choi C."/>
            <person name="Clum A."/>
            <person name="Copeland A."/>
            <person name="Grisel N."/>
            <person name="Haridas S."/>
            <person name="Kipfer T."/>
            <person name="LaButti K."/>
            <person name="Lindquist E."/>
            <person name="Lipzen A."/>
            <person name="Maire R."/>
            <person name="Meier B."/>
            <person name="Mihaltcheva S."/>
            <person name="Molinier V."/>
            <person name="Murat C."/>
            <person name="Poggeler S."/>
            <person name="Quandt C.A."/>
            <person name="Sperisen C."/>
            <person name="Tritt A."/>
            <person name="Tisserant E."/>
            <person name="Crous P.W."/>
            <person name="Henrissat B."/>
            <person name="Nehls U."/>
            <person name="Egli S."/>
            <person name="Spatafora J.W."/>
            <person name="Grigoriev I.V."/>
            <person name="Martin F.M."/>
        </authorList>
    </citation>
    <scope>NUCLEOTIDE SEQUENCE [LARGE SCALE GENOMIC DNA]</scope>
    <source>
        <strain evidence="6 7">CBS 207.34</strain>
    </source>
</reference>
<sequence>MSPILTALTLSTASEAVKQPPSKLISCGLFQSEAKRTRNSLVLTEDECIAYVRENPDKHRTVYLNFSPNGLDNPRQWSWARKWYITCLASSLNVLTCLCAGGYSSGASQISHEFSASSELAVLGLSMSAPVTNTGGTISDLWERNGSGAAMAVYGLSSTAGPPLALVISRYIAQSLGWRRLILIRMAIVGTFWFITCARYKKHGYSVILHYRTRRIRKLLAGERLLSTVETKEVGPEESRKLTKLFKVTLNRPIRFLFTEPTGQWGLSFLGLCIESLIAASLHPAQERYYVRHVAQTSGRGSPGVRLWLACYGAILLPVSLFWFAWTSVEGVHRIVPIIASAGFDIGIFIVILDILNHVVDSYQTYSASSLAGVVLVRNVVGASFPLFAERMYRKLGYPWASSLLAFVSIPLTPIPFIFFYEGELLRVRSPWARRNFHSPKNILEKSNTMSVCNTCHSERGTCSSDKDEESLASSGMIEKDNGVRTVLRDEEVAR</sequence>
<dbReference type="Proteomes" id="UP000250140">
    <property type="component" value="Unassembled WGS sequence"/>
</dbReference>
<organism evidence="6 7">
    <name type="scientific">Glonium stellatum</name>
    <dbReference type="NCBI Taxonomy" id="574774"/>
    <lineage>
        <taxon>Eukaryota</taxon>
        <taxon>Fungi</taxon>
        <taxon>Dikarya</taxon>
        <taxon>Ascomycota</taxon>
        <taxon>Pezizomycotina</taxon>
        <taxon>Dothideomycetes</taxon>
        <taxon>Pleosporomycetidae</taxon>
        <taxon>Gloniales</taxon>
        <taxon>Gloniaceae</taxon>
        <taxon>Glonium</taxon>
    </lineage>
</organism>
<dbReference type="AlphaFoldDB" id="A0A8E2F8T2"/>
<evidence type="ECO:0000256" key="5">
    <source>
        <dbReference type="SAM" id="Phobius"/>
    </source>
</evidence>
<gene>
    <name evidence="6" type="ORF">AOQ84DRAFT_372998</name>
</gene>
<evidence type="ECO:0000256" key="3">
    <source>
        <dbReference type="ARBA" id="ARBA00022989"/>
    </source>
</evidence>
<comment type="subcellular location">
    <subcellularLocation>
        <location evidence="1">Membrane</location>
        <topology evidence="1">Multi-pass membrane protein</topology>
    </subcellularLocation>
</comment>
<evidence type="ECO:0000256" key="2">
    <source>
        <dbReference type="ARBA" id="ARBA00022692"/>
    </source>
</evidence>
<evidence type="ECO:0000256" key="1">
    <source>
        <dbReference type="ARBA" id="ARBA00004141"/>
    </source>
</evidence>
<name>A0A8E2F8T2_9PEZI</name>
<dbReference type="EMBL" id="KV748868">
    <property type="protein sequence ID" value="OCL12534.1"/>
    <property type="molecule type" value="Genomic_DNA"/>
</dbReference>
<feature type="transmembrane region" description="Helical" evidence="5">
    <location>
        <begin position="400"/>
        <end position="421"/>
    </location>
</feature>
<evidence type="ECO:0008006" key="8">
    <source>
        <dbReference type="Google" id="ProtNLM"/>
    </source>
</evidence>
<evidence type="ECO:0000313" key="7">
    <source>
        <dbReference type="Proteomes" id="UP000250140"/>
    </source>
</evidence>
<feature type="transmembrane region" description="Helical" evidence="5">
    <location>
        <begin position="305"/>
        <end position="326"/>
    </location>
</feature>
<feature type="transmembrane region" description="Helical" evidence="5">
    <location>
        <begin position="368"/>
        <end position="388"/>
    </location>
</feature>
<keyword evidence="7" id="KW-1185">Reference proteome</keyword>
<dbReference type="InterPro" id="IPR036259">
    <property type="entry name" value="MFS_trans_sf"/>
</dbReference>
<keyword evidence="2 5" id="KW-0812">Transmembrane</keyword>
<dbReference type="PANTHER" id="PTHR23502">
    <property type="entry name" value="MAJOR FACILITATOR SUPERFAMILY"/>
    <property type="match status" value="1"/>
</dbReference>
<dbReference type="GO" id="GO:0022857">
    <property type="term" value="F:transmembrane transporter activity"/>
    <property type="evidence" value="ECO:0007669"/>
    <property type="project" value="TreeGrafter"/>
</dbReference>
<protein>
    <recommendedName>
        <fullName evidence="8">MFS general substrate transporter</fullName>
    </recommendedName>
</protein>
<dbReference type="Gene3D" id="1.20.1250.20">
    <property type="entry name" value="MFS general substrate transporter like domains"/>
    <property type="match status" value="1"/>
</dbReference>
<proteinExistence type="predicted"/>
<dbReference type="SUPFAM" id="SSF103473">
    <property type="entry name" value="MFS general substrate transporter"/>
    <property type="match status" value="1"/>
</dbReference>
<evidence type="ECO:0000256" key="4">
    <source>
        <dbReference type="ARBA" id="ARBA00023136"/>
    </source>
</evidence>
<dbReference type="OrthoDB" id="3936150at2759"/>
<keyword evidence="4 5" id="KW-0472">Membrane</keyword>
<evidence type="ECO:0000313" key="6">
    <source>
        <dbReference type="EMBL" id="OCL12534.1"/>
    </source>
</evidence>
<keyword evidence="3 5" id="KW-1133">Transmembrane helix</keyword>
<dbReference type="PANTHER" id="PTHR23502:SF24">
    <property type="entry name" value="TRANSPORTER, PUTATIVE-RELATED"/>
    <property type="match status" value="1"/>
</dbReference>
<feature type="transmembrane region" description="Helical" evidence="5">
    <location>
        <begin position="338"/>
        <end position="356"/>
    </location>
</feature>
<feature type="transmembrane region" description="Helical" evidence="5">
    <location>
        <begin position="265"/>
        <end position="285"/>
    </location>
</feature>
<dbReference type="GO" id="GO:0005886">
    <property type="term" value="C:plasma membrane"/>
    <property type="evidence" value="ECO:0007669"/>
    <property type="project" value="TreeGrafter"/>
</dbReference>